<gene>
    <name evidence="1" type="ORF">FSPOR_11904</name>
</gene>
<protein>
    <submittedName>
        <fullName evidence="1">Nucleoside phosphorylase domain protein</fullName>
    </submittedName>
</protein>
<evidence type="ECO:0000313" key="2">
    <source>
        <dbReference type="Proteomes" id="UP000266152"/>
    </source>
</evidence>
<dbReference type="EMBL" id="PXOF01000305">
    <property type="protein sequence ID" value="RGP58288.1"/>
    <property type="molecule type" value="Genomic_DNA"/>
</dbReference>
<dbReference type="InterPro" id="IPR035994">
    <property type="entry name" value="Nucleoside_phosphorylase_sf"/>
</dbReference>
<dbReference type="Gene3D" id="3.40.50.1580">
    <property type="entry name" value="Nucleoside phosphorylase domain"/>
    <property type="match status" value="1"/>
</dbReference>
<dbReference type="STRING" id="5514.A0A395RDV3"/>
<dbReference type="GO" id="GO:0009116">
    <property type="term" value="P:nucleoside metabolic process"/>
    <property type="evidence" value="ECO:0007669"/>
    <property type="project" value="InterPro"/>
</dbReference>
<proteinExistence type="predicted"/>
<reference evidence="1 2" key="1">
    <citation type="journal article" date="2018" name="PLoS Pathog.">
        <title>Evolution of structural diversity of trichothecenes, a family of toxins produced by plant pathogenic and entomopathogenic fungi.</title>
        <authorList>
            <person name="Proctor R.H."/>
            <person name="McCormick S.P."/>
            <person name="Kim H.S."/>
            <person name="Cardoza R.E."/>
            <person name="Stanley A.M."/>
            <person name="Lindo L."/>
            <person name="Kelly A."/>
            <person name="Brown D.W."/>
            <person name="Lee T."/>
            <person name="Vaughan M.M."/>
            <person name="Alexander N.J."/>
            <person name="Busman M."/>
            <person name="Gutierrez S."/>
        </authorList>
    </citation>
    <scope>NUCLEOTIDE SEQUENCE [LARGE SCALE GENOMIC DNA]</scope>
    <source>
        <strain evidence="1 2">NRRL 3299</strain>
    </source>
</reference>
<keyword evidence="2" id="KW-1185">Reference proteome</keyword>
<dbReference type="InterPro" id="IPR053137">
    <property type="entry name" value="NLR-like"/>
</dbReference>
<organism evidence="1 2">
    <name type="scientific">Fusarium sporotrichioides</name>
    <dbReference type="NCBI Taxonomy" id="5514"/>
    <lineage>
        <taxon>Eukaryota</taxon>
        <taxon>Fungi</taxon>
        <taxon>Dikarya</taxon>
        <taxon>Ascomycota</taxon>
        <taxon>Pezizomycotina</taxon>
        <taxon>Sordariomycetes</taxon>
        <taxon>Hypocreomycetidae</taxon>
        <taxon>Hypocreales</taxon>
        <taxon>Nectriaceae</taxon>
        <taxon>Fusarium</taxon>
    </lineage>
</organism>
<dbReference type="Proteomes" id="UP000266152">
    <property type="component" value="Unassembled WGS sequence"/>
</dbReference>
<accession>A0A395RDV3</accession>
<sequence length="125" mass="13233">MAFQAPPLYQPSGSKVDLIPPPMSIDYRIAIICAQESEANANHYTTGTIFGHNVVIAHMPEYGKGSSAKVAANIRHTFPDITLALIVGICGGVPNAQGNEIMLGDVIIGNSVVEYDRGRQLPDGG</sequence>
<dbReference type="PANTHER" id="PTHR46082">
    <property type="entry name" value="ATP/GTP-BINDING PROTEIN-RELATED"/>
    <property type="match status" value="1"/>
</dbReference>
<dbReference type="AlphaFoldDB" id="A0A395RDV3"/>
<name>A0A395RDV3_FUSSP</name>
<dbReference type="SUPFAM" id="SSF53167">
    <property type="entry name" value="Purine and uridine phosphorylases"/>
    <property type="match status" value="1"/>
</dbReference>
<dbReference type="PANTHER" id="PTHR46082:SF6">
    <property type="entry name" value="AAA+ ATPASE DOMAIN-CONTAINING PROTEIN-RELATED"/>
    <property type="match status" value="1"/>
</dbReference>
<evidence type="ECO:0000313" key="1">
    <source>
        <dbReference type="EMBL" id="RGP58288.1"/>
    </source>
</evidence>
<comment type="caution">
    <text evidence="1">The sequence shown here is derived from an EMBL/GenBank/DDBJ whole genome shotgun (WGS) entry which is preliminary data.</text>
</comment>
<dbReference type="GO" id="GO:0003824">
    <property type="term" value="F:catalytic activity"/>
    <property type="evidence" value="ECO:0007669"/>
    <property type="project" value="InterPro"/>
</dbReference>